<comment type="function">
    <text evidence="7">Functions as a component of the nuclear pore complex (NPC).</text>
</comment>
<dbReference type="OMA" id="NPPNTHD"/>
<sequence>MVHFQQGVSLEVFRLDAWYVNKEERRIQATYICQGLCRRCCIPEVILRCMQVRVFLATSGIFSNEDDDLVDYVASSEDAVHQLFTSKQLQEFLVLEREFTLNVMEAAENGYLMS</sequence>
<dbReference type="Proteomes" id="UP000825935">
    <property type="component" value="Chromosome 34"/>
</dbReference>
<dbReference type="OrthoDB" id="3098at2759"/>
<dbReference type="GO" id="GO:0000973">
    <property type="term" value="P:post-transcriptional tethering of RNA polymerase II gene DNA at nuclear periphery"/>
    <property type="evidence" value="ECO:0007669"/>
    <property type="project" value="TreeGrafter"/>
</dbReference>
<keyword evidence="6 7" id="KW-0539">Nucleus</keyword>
<dbReference type="GO" id="GO:0017056">
    <property type="term" value="F:structural constituent of nuclear pore"/>
    <property type="evidence" value="ECO:0007669"/>
    <property type="project" value="UniProtKB-UniRule"/>
</dbReference>
<dbReference type="AlphaFoldDB" id="A0A8T2QIN4"/>
<evidence type="ECO:0000256" key="6">
    <source>
        <dbReference type="ARBA" id="ARBA00023242"/>
    </source>
</evidence>
<protein>
    <recommendedName>
        <fullName evidence="7">Nuclear pore complex protein</fullName>
    </recommendedName>
</protein>
<dbReference type="Pfam" id="PF04121">
    <property type="entry name" value="Nup84_Nup100"/>
    <property type="match status" value="1"/>
</dbReference>
<evidence type="ECO:0000313" key="8">
    <source>
        <dbReference type="EMBL" id="KAH7283518.1"/>
    </source>
</evidence>
<comment type="subcellular location">
    <subcellularLocation>
        <location evidence="7">Nucleus</location>
        <location evidence="7">Nuclear pore complex</location>
    </subcellularLocation>
    <subcellularLocation>
        <location evidence="7">Nucleus membrane</location>
    </subcellularLocation>
</comment>
<keyword evidence="3" id="KW-0653">Protein transport</keyword>
<dbReference type="GO" id="GO:0031080">
    <property type="term" value="C:nuclear pore outer ring"/>
    <property type="evidence" value="ECO:0007669"/>
    <property type="project" value="TreeGrafter"/>
</dbReference>
<dbReference type="GO" id="GO:0006406">
    <property type="term" value="P:mRNA export from nucleus"/>
    <property type="evidence" value="ECO:0007669"/>
    <property type="project" value="TreeGrafter"/>
</dbReference>
<accession>A0A8T2QIN4</accession>
<comment type="subunit">
    <text evidence="7">Part of the nuclear pore complex (NPC).</text>
</comment>
<keyword evidence="1 7" id="KW-0813">Transport</keyword>
<evidence type="ECO:0000256" key="1">
    <source>
        <dbReference type="ARBA" id="ARBA00022448"/>
    </source>
</evidence>
<dbReference type="Gene3D" id="1.20.190.50">
    <property type="match status" value="1"/>
</dbReference>
<comment type="similarity">
    <text evidence="7">Belongs to the nucleoporin Nup84/Nup107 family.</text>
</comment>
<keyword evidence="4 7" id="KW-0811">Translocation</keyword>
<evidence type="ECO:0000256" key="7">
    <source>
        <dbReference type="RuleBase" id="RU365072"/>
    </source>
</evidence>
<dbReference type="PANTHER" id="PTHR13003">
    <property type="entry name" value="NUP107-RELATED"/>
    <property type="match status" value="1"/>
</dbReference>
<evidence type="ECO:0000256" key="5">
    <source>
        <dbReference type="ARBA" id="ARBA00023132"/>
    </source>
</evidence>
<evidence type="ECO:0000256" key="2">
    <source>
        <dbReference type="ARBA" id="ARBA00022816"/>
    </source>
</evidence>
<dbReference type="PANTHER" id="PTHR13003:SF2">
    <property type="entry name" value="NUCLEAR PORE COMPLEX PROTEIN NUP107"/>
    <property type="match status" value="1"/>
</dbReference>
<comment type="caution">
    <text evidence="8">The sequence shown here is derived from an EMBL/GenBank/DDBJ whole genome shotgun (WGS) entry which is preliminary data.</text>
</comment>
<keyword evidence="7" id="KW-0472">Membrane</keyword>
<dbReference type="EMBL" id="CM035439">
    <property type="protein sequence ID" value="KAH7283518.1"/>
    <property type="molecule type" value="Genomic_DNA"/>
</dbReference>
<reference evidence="8" key="1">
    <citation type="submission" date="2021-08" db="EMBL/GenBank/DDBJ databases">
        <title>WGS assembly of Ceratopteris richardii.</title>
        <authorList>
            <person name="Marchant D.B."/>
            <person name="Chen G."/>
            <person name="Jenkins J."/>
            <person name="Shu S."/>
            <person name="Leebens-Mack J."/>
            <person name="Grimwood J."/>
            <person name="Schmutz J."/>
            <person name="Soltis P."/>
            <person name="Soltis D."/>
            <person name="Chen Z.-H."/>
        </authorList>
    </citation>
    <scope>NUCLEOTIDE SEQUENCE</scope>
    <source>
        <strain evidence="8">Whitten #5841</strain>
        <tissue evidence="8">Leaf</tissue>
    </source>
</reference>
<organism evidence="8 9">
    <name type="scientific">Ceratopteris richardii</name>
    <name type="common">Triangle waterfern</name>
    <dbReference type="NCBI Taxonomy" id="49495"/>
    <lineage>
        <taxon>Eukaryota</taxon>
        <taxon>Viridiplantae</taxon>
        <taxon>Streptophyta</taxon>
        <taxon>Embryophyta</taxon>
        <taxon>Tracheophyta</taxon>
        <taxon>Polypodiopsida</taxon>
        <taxon>Polypodiidae</taxon>
        <taxon>Polypodiales</taxon>
        <taxon>Pteridineae</taxon>
        <taxon>Pteridaceae</taxon>
        <taxon>Parkerioideae</taxon>
        <taxon>Ceratopteris</taxon>
    </lineage>
</organism>
<dbReference type="GO" id="GO:0006606">
    <property type="term" value="P:protein import into nucleus"/>
    <property type="evidence" value="ECO:0007669"/>
    <property type="project" value="TreeGrafter"/>
</dbReference>
<keyword evidence="2" id="KW-0509">mRNA transport</keyword>
<proteinExistence type="inferred from homology"/>
<evidence type="ECO:0000313" key="9">
    <source>
        <dbReference type="Proteomes" id="UP000825935"/>
    </source>
</evidence>
<keyword evidence="5 7" id="KW-0906">Nuclear pore complex</keyword>
<evidence type="ECO:0000256" key="4">
    <source>
        <dbReference type="ARBA" id="ARBA00023010"/>
    </source>
</evidence>
<evidence type="ECO:0000256" key="3">
    <source>
        <dbReference type="ARBA" id="ARBA00022927"/>
    </source>
</evidence>
<keyword evidence="9" id="KW-1185">Reference proteome</keyword>
<gene>
    <name evidence="8" type="ORF">KP509_34G010900</name>
</gene>
<name>A0A8T2QIN4_CERRI</name>
<dbReference type="InterPro" id="IPR007252">
    <property type="entry name" value="Nup84/Nup107"/>
</dbReference>
<dbReference type="GO" id="GO:0031965">
    <property type="term" value="C:nuclear membrane"/>
    <property type="evidence" value="ECO:0007669"/>
    <property type="project" value="UniProtKB-SubCell"/>
</dbReference>